<dbReference type="InterPro" id="IPR027417">
    <property type="entry name" value="P-loop_NTPase"/>
</dbReference>
<dbReference type="Proteomes" id="UP001194468">
    <property type="component" value="Unassembled WGS sequence"/>
</dbReference>
<dbReference type="Gene3D" id="3.40.50.300">
    <property type="entry name" value="P-loop containing nucleotide triphosphate hydrolases"/>
    <property type="match status" value="1"/>
</dbReference>
<evidence type="ECO:0000313" key="3">
    <source>
        <dbReference type="EMBL" id="KAF8440036.1"/>
    </source>
</evidence>
<evidence type="ECO:0000313" key="4">
    <source>
        <dbReference type="Proteomes" id="UP001194468"/>
    </source>
</evidence>
<feature type="non-terminal residue" evidence="3">
    <location>
        <position position="109"/>
    </location>
</feature>
<reference evidence="3" key="2">
    <citation type="journal article" date="2020" name="Nat. Commun.">
        <title>Large-scale genome sequencing of mycorrhizal fungi provides insights into the early evolution of symbiotic traits.</title>
        <authorList>
            <person name="Miyauchi S."/>
            <person name="Kiss E."/>
            <person name="Kuo A."/>
            <person name="Drula E."/>
            <person name="Kohler A."/>
            <person name="Sanchez-Garcia M."/>
            <person name="Morin E."/>
            <person name="Andreopoulos B."/>
            <person name="Barry K.W."/>
            <person name="Bonito G."/>
            <person name="Buee M."/>
            <person name="Carver A."/>
            <person name="Chen C."/>
            <person name="Cichocki N."/>
            <person name="Clum A."/>
            <person name="Culley D."/>
            <person name="Crous P.W."/>
            <person name="Fauchery L."/>
            <person name="Girlanda M."/>
            <person name="Hayes R.D."/>
            <person name="Keri Z."/>
            <person name="LaButti K."/>
            <person name="Lipzen A."/>
            <person name="Lombard V."/>
            <person name="Magnuson J."/>
            <person name="Maillard F."/>
            <person name="Murat C."/>
            <person name="Nolan M."/>
            <person name="Ohm R.A."/>
            <person name="Pangilinan J."/>
            <person name="Pereira M.F."/>
            <person name="Perotto S."/>
            <person name="Peter M."/>
            <person name="Pfister S."/>
            <person name="Riley R."/>
            <person name="Sitrit Y."/>
            <person name="Stielow J.B."/>
            <person name="Szollosi G."/>
            <person name="Zifcakova L."/>
            <person name="Stursova M."/>
            <person name="Spatafora J.W."/>
            <person name="Tedersoo L."/>
            <person name="Vaario L.M."/>
            <person name="Yamada A."/>
            <person name="Yan M."/>
            <person name="Wang P."/>
            <person name="Xu J."/>
            <person name="Bruns T."/>
            <person name="Baldrian P."/>
            <person name="Vilgalys R."/>
            <person name="Dunand C."/>
            <person name="Henrissat B."/>
            <person name="Grigoriev I.V."/>
            <person name="Hibbett D."/>
            <person name="Nagy L.G."/>
            <person name="Martin F.M."/>
        </authorList>
    </citation>
    <scope>NUCLEOTIDE SEQUENCE</scope>
    <source>
        <strain evidence="3">BED1</strain>
    </source>
</reference>
<keyword evidence="1" id="KW-0677">Repeat</keyword>
<evidence type="ECO:0000256" key="1">
    <source>
        <dbReference type="ARBA" id="ARBA00022737"/>
    </source>
</evidence>
<sequence length="109" mass="12309">KILEEITKWLDGLNCGEKQDNTLALRQPDTCKWLFDTAQYKMWRDGGKSFLWLRGKPGAGKSVLASSVISSLETSLRKGEILAFFYCDFRSERSTSSAEALRSILSQLL</sequence>
<dbReference type="AlphaFoldDB" id="A0AAD4BUG9"/>
<keyword evidence="4" id="KW-1185">Reference proteome</keyword>
<dbReference type="InterPro" id="IPR056884">
    <property type="entry name" value="NPHP3-like_N"/>
</dbReference>
<feature type="domain" description="Nephrocystin 3-like N-terminal" evidence="2">
    <location>
        <begin position="29"/>
        <end position="109"/>
    </location>
</feature>
<dbReference type="PANTHER" id="PTHR10039:SF16">
    <property type="entry name" value="GPI INOSITOL-DEACYLASE"/>
    <property type="match status" value="1"/>
</dbReference>
<gene>
    <name evidence="3" type="ORF">L210DRAFT_808616</name>
</gene>
<name>A0AAD4BUG9_BOLED</name>
<organism evidence="3 4">
    <name type="scientific">Boletus edulis BED1</name>
    <dbReference type="NCBI Taxonomy" id="1328754"/>
    <lineage>
        <taxon>Eukaryota</taxon>
        <taxon>Fungi</taxon>
        <taxon>Dikarya</taxon>
        <taxon>Basidiomycota</taxon>
        <taxon>Agaricomycotina</taxon>
        <taxon>Agaricomycetes</taxon>
        <taxon>Agaricomycetidae</taxon>
        <taxon>Boletales</taxon>
        <taxon>Boletineae</taxon>
        <taxon>Boletaceae</taxon>
        <taxon>Boletoideae</taxon>
        <taxon>Boletus</taxon>
    </lineage>
</organism>
<feature type="non-terminal residue" evidence="3">
    <location>
        <position position="1"/>
    </location>
</feature>
<protein>
    <recommendedName>
        <fullName evidence="2">Nephrocystin 3-like N-terminal domain-containing protein</fullName>
    </recommendedName>
</protein>
<reference evidence="3" key="1">
    <citation type="submission" date="2019-10" db="EMBL/GenBank/DDBJ databases">
        <authorList>
            <consortium name="DOE Joint Genome Institute"/>
            <person name="Kuo A."/>
            <person name="Miyauchi S."/>
            <person name="Kiss E."/>
            <person name="Drula E."/>
            <person name="Kohler A."/>
            <person name="Sanchez-Garcia M."/>
            <person name="Andreopoulos B."/>
            <person name="Barry K.W."/>
            <person name="Bonito G."/>
            <person name="Buee M."/>
            <person name="Carver A."/>
            <person name="Chen C."/>
            <person name="Cichocki N."/>
            <person name="Clum A."/>
            <person name="Culley D."/>
            <person name="Crous P.W."/>
            <person name="Fauchery L."/>
            <person name="Girlanda M."/>
            <person name="Hayes R."/>
            <person name="Keri Z."/>
            <person name="LaButti K."/>
            <person name="Lipzen A."/>
            <person name="Lombard V."/>
            <person name="Magnuson J."/>
            <person name="Maillard F."/>
            <person name="Morin E."/>
            <person name="Murat C."/>
            <person name="Nolan M."/>
            <person name="Ohm R."/>
            <person name="Pangilinan J."/>
            <person name="Pereira M."/>
            <person name="Perotto S."/>
            <person name="Peter M."/>
            <person name="Riley R."/>
            <person name="Sitrit Y."/>
            <person name="Stielow B."/>
            <person name="Szollosi G."/>
            <person name="Zifcakova L."/>
            <person name="Stursova M."/>
            <person name="Spatafora J.W."/>
            <person name="Tedersoo L."/>
            <person name="Vaario L.-M."/>
            <person name="Yamada A."/>
            <person name="Yan M."/>
            <person name="Wang P."/>
            <person name="Xu J."/>
            <person name="Bruns T."/>
            <person name="Baldrian P."/>
            <person name="Vilgalys R."/>
            <person name="Henrissat B."/>
            <person name="Grigoriev I.V."/>
            <person name="Hibbett D."/>
            <person name="Nagy L.G."/>
            <person name="Martin F.M."/>
        </authorList>
    </citation>
    <scope>NUCLEOTIDE SEQUENCE</scope>
    <source>
        <strain evidence="3">BED1</strain>
    </source>
</reference>
<evidence type="ECO:0000259" key="2">
    <source>
        <dbReference type="Pfam" id="PF24883"/>
    </source>
</evidence>
<dbReference type="EMBL" id="WHUW01000013">
    <property type="protein sequence ID" value="KAF8440036.1"/>
    <property type="molecule type" value="Genomic_DNA"/>
</dbReference>
<dbReference type="Pfam" id="PF24883">
    <property type="entry name" value="NPHP3_N"/>
    <property type="match status" value="1"/>
</dbReference>
<proteinExistence type="predicted"/>
<comment type="caution">
    <text evidence="3">The sequence shown here is derived from an EMBL/GenBank/DDBJ whole genome shotgun (WGS) entry which is preliminary data.</text>
</comment>
<accession>A0AAD4BUG9</accession>
<dbReference type="PANTHER" id="PTHR10039">
    <property type="entry name" value="AMELOGENIN"/>
    <property type="match status" value="1"/>
</dbReference>